<name>A0AA92JVA0_RALSL</name>
<evidence type="ECO:0000313" key="1">
    <source>
        <dbReference type="EMBL" id="QOK98251.1"/>
    </source>
</evidence>
<accession>A0AA92JVA0</accession>
<gene>
    <name evidence="1" type="ORF">HF909_05735</name>
</gene>
<protein>
    <submittedName>
        <fullName evidence="1">Uncharacterized protein</fullName>
    </submittedName>
</protein>
<reference evidence="2" key="1">
    <citation type="submission" date="2020-04" db="EMBL/GenBank/DDBJ databases">
        <title>Ralstonia solanacearum UW576, UW763, UW773, and UW774.</title>
        <authorList>
            <person name="Steidl O."/>
            <person name="Truchon A."/>
            <person name="Allen C."/>
        </authorList>
    </citation>
    <scope>NUCLEOTIDE SEQUENCE [LARGE SCALE GENOMIC DNA]</scope>
    <source>
        <strain evidence="2">UW774</strain>
    </source>
</reference>
<dbReference type="AlphaFoldDB" id="A0AA92JVA0"/>
<sequence length="59" mass="6678">MLSASQLDPGEFAQVYELLARATNPITRIQQHRAEQHVALKKGIENLRKNANKFGMDLD</sequence>
<dbReference type="Proteomes" id="UP000593970">
    <property type="component" value="Chromosome"/>
</dbReference>
<organism evidence="1 2">
    <name type="scientific">Ralstonia solanacearum</name>
    <name type="common">Pseudomonas solanacearum</name>
    <dbReference type="NCBI Taxonomy" id="305"/>
    <lineage>
        <taxon>Bacteria</taxon>
        <taxon>Pseudomonadati</taxon>
        <taxon>Pseudomonadota</taxon>
        <taxon>Betaproteobacteria</taxon>
        <taxon>Burkholderiales</taxon>
        <taxon>Burkholderiaceae</taxon>
        <taxon>Ralstonia</taxon>
        <taxon>Ralstonia solanacearum species complex</taxon>
    </lineage>
</organism>
<dbReference type="EMBL" id="CP051169">
    <property type="protein sequence ID" value="QOK98251.1"/>
    <property type="molecule type" value="Genomic_DNA"/>
</dbReference>
<evidence type="ECO:0000313" key="2">
    <source>
        <dbReference type="Proteomes" id="UP000593970"/>
    </source>
</evidence>
<proteinExistence type="predicted"/>